<dbReference type="InterPro" id="IPR003607">
    <property type="entry name" value="HD/PDEase_dom"/>
</dbReference>
<dbReference type="PATRIC" id="fig|45658.8.peg.3984"/>
<dbReference type="InterPro" id="IPR037522">
    <property type="entry name" value="HD_GYP_dom"/>
</dbReference>
<evidence type="ECO:0000259" key="3">
    <source>
        <dbReference type="PROSITE" id="PS51832"/>
    </source>
</evidence>
<feature type="signal peptide" evidence="2">
    <location>
        <begin position="1"/>
        <end position="22"/>
    </location>
</feature>
<reference evidence="4 5" key="1">
    <citation type="submission" date="2016-08" db="EMBL/GenBank/DDBJ databases">
        <title>Genome sequencing of Vibrio scophthalmi strain FP3289, an isolated from Paralichthys olivaceus.</title>
        <authorList>
            <person name="Han H.-J."/>
        </authorList>
    </citation>
    <scope>NUCLEOTIDE SEQUENCE [LARGE SCALE GENOMIC DNA]</scope>
    <source>
        <strain evidence="4 5">FP3289</strain>
    </source>
</reference>
<dbReference type="GO" id="GO:0008081">
    <property type="term" value="F:phosphoric diester hydrolase activity"/>
    <property type="evidence" value="ECO:0007669"/>
    <property type="project" value="UniProtKB-ARBA"/>
</dbReference>
<keyword evidence="1" id="KW-0472">Membrane</keyword>
<evidence type="ECO:0000256" key="2">
    <source>
        <dbReference type="SAM" id="SignalP"/>
    </source>
</evidence>
<dbReference type="EMBL" id="MDCJ01000007">
    <property type="protein sequence ID" value="ODS04870.1"/>
    <property type="molecule type" value="Genomic_DNA"/>
</dbReference>
<evidence type="ECO:0000313" key="5">
    <source>
        <dbReference type="Proteomes" id="UP000095131"/>
    </source>
</evidence>
<keyword evidence="1" id="KW-0812">Transmembrane</keyword>
<dbReference type="AlphaFoldDB" id="A0A1E3WGI5"/>
<dbReference type="PANTHER" id="PTHR45228">
    <property type="entry name" value="CYCLIC DI-GMP PHOSPHODIESTERASE TM_0186-RELATED"/>
    <property type="match status" value="1"/>
</dbReference>
<dbReference type="InterPro" id="IPR052020">
    <property type="entry name" value="Cyclic_di-GMP/3'3'-cGAMP_PDE"/>
</dbReference>
<keyword evidence="2" id="KW-0732">Signal</keyword>
<keyword evidence="1" id="KW-1133">Transmembrane helix</keyword>
<sequence length="582" mass="66337">MAYLFRTLLLVVACVTSSSSLANQWQYKNVLVLHSYSPSYQWTADFQAGIEQAIEKSNTKLKLSLEYLDTKRVYNDTYYSEFIRYFKTKYHHHQFDAILVTDDNALELINQWPDNPFMGLPIIAAGINNQAATLSTVTSDYRIIFERDEIEKTVELIMRARPNLQRLYYISDRSTTSQYVREKALEVLARNTSVEVIEIRDIPLARVGEVLKGISPDDAVILTHYNTDIERGIYHRYQYVAQEIALNSPAPVFVFWEFYITDGVFGGYVNRSEQVGREMLVALDEFIPLNFSEQVAVGNASRPVVDFNALERFSIDESSLPQNTLILNQPVSFLKSNWQVLSIAASIIFCMALVIITQAVTIRQKRELNKQNKKIVQLQKKTLKTQKDMIVVLGEAIETRSGETGNHVKRVAQLSSHLARLYGLTHREVELIEIISPMHDVGKIAIPESILEKPGRLDSAEWEIMQTHTSYGYKLLNASNGEVFHLAATVAHEHHERWDGLGYPNGLSGEDIHIFSRITAIADVFDALLSERCYKQAWSLDEVVAHFTRENGAQFDPTLTTILLNNLDQFVAIRNTYPDKSE</sequence>
<dbReference type="SUPFAM" id="SSF109604">
    <property type="entry name" value="HD-domain/PDEase-like"/>
    <property type="match status" value="1"/>
</dbReference>
<dbReference type="Gene3D" id="1.10.3210.10">
    <property type="entry name" value="Hypothetical protein af1432"/>
    <property type="match status" value="1"/>
</dbReference>
<dbReference type="CDD" id="cd00077">
    <property type="entry name" value="HDc"/>
    <property type="match status" value="1"/>
</dbReference>
<dbReference type="SMART" id="SM00471">
    <property type="entry name" value="HDc"/>
    <property type="match status" value="1"/>
</dbReference>
<proteinExistence type="predicted"/>
<comment type="caution">
    <text evidence="4">The sequence shown here is derived from an EMBL/GenBank/DDBJ whole genome shotgun (WGS) entry which is preliminary data.</text>
</comment>
<organism evidence="4 5">
    <name type="scientific">Vibrio scophthalmi</name>
    <dbReference type="NCBI Taxonomy" id="45658"/>
    <lineage>
        <taxon>Bacteria</taxon>
        <taxon>Pseudomonadati</taxon>
        <taxon>Pseudomonadota</taxon>
        <taxon>Gammaproteobacteria</taxon>
        <taxon>Vibrionales</taxon>
        <taxon>Vibrionaceae</taxon>
        <taxon>Vibrio</taxon>
    </lineage>
</organism>
<dbReference type="PROSITE" id="PS51832">
    <property type="entry name" value="HD_GYP"/>
    <property type="match status" value="1"/>
</dbReference>
<protein>
    <submittedName>
        <fullName evidence="4">Cyclic di-GMP phosphodiesterase response regulator RpfG</fullName>
    </submittedName>
</protein>
<dbReference type="PANTHER" id="PTHR45228:SF9">
    <property type="entry name" value="3'3'-CGAMP-SPECIFIC PHOSPHODIESTERASE 2"/>
    <property type="match status" value="1"/>
</dbReference>
<evidence type="ECO:0000313" key="4">
    <source>
        <dbReference type="EMBL" id="ODS04870.1"/>
    </source>
</evidence>
<dbReference type="Pfam" id="PF13487">
    <property type="entry name" value="HD_5"/>
    <property type="match status" value="1"/>
</dbReference>
<dbReference type="Proteomes" id="UP000095131">
    <property type="component" value="Unassembled WGS sequence"/>
</dbReference>
<feature type="transmembrane region" description="Helical" evidence="1">
    <location>
        <begin position="338"/>
        <end position="362"/>
    </location>
</feature>
<gene>
    <name evidence="4" type="ORF">VSF3289_04009</name>
</gene>
<name>A0A1E3WGI5_9VIBR</name>
<feature type="chain" id="PRO_5009139324" evidence="2">
    <location>
        <begin position="23"/>
        <end position="582"/>
    </location>
</feature>
<dbReference type="Gene3D" id="3.40.50.2300">
    <property type="match status" value="2"/>
</dbReference>
<feature type="domain" description="HD-GYP" evidence="3">
    <location>
        <begin position="382"/>
        <end position="579"/>
    </location>
</feature>
<accession>A0A1E3WGI5</accession>
<evidence type="ECO:0000256" key="1">
    <source>
        <dbReference type="SAM" id="Phobius"/>
    </source>
</evidence>